<dbReference type="STRING" id="284811.Q754P5"/>
<accession>Q754P5</accession>
<reference evidence="2 3" key="1">
    <citation type="journal article" date="2004" name="Science">
        <title>The Ashbya gossypii genome as a tool for mapping the ancient Saccharomyces cerevisiae genome.</title>
        <authorList>
            <person name="Dietrich F.S."/>
            <person name="Voegeli S."/>
            <person name="Brachat S."/>
            <person name="Lerch A."/>
            <person name="Gates K."/>
            <person name="Steiner S."/>
            <person name="Mohr C."/>
            <person name="Pohlmann R."/>
            <person name="Luedi P."/>
            <person name="Choi S."/>
            <person name="Wing R.A."/>
            <person name="Flavier A."/>
            <person name="Gaffney T.D."/>
            <person name="Philippsen P."/>
        </authorList>
    </citation>
    <scope>NUCLEOTIDE SEQUENCE [LARGE SCALE GENOMIC DNA]</scope>
    <source>
        <strain evidence="3">ATCC 10895 / CBS 109.51 / FGSC 9923 / NRRL Y-1056</strain>
    </source>
</reference>
<feature type="compositionally biased region" description="Low complexity" evidence="1">
    <location>
        <begin position="62"/>
        <end position="90"/>
    </location>
</feature>
<evidence type="ECO:0000313" key="3">
    <source>
        <dbReference type="Proteomes" id="UP000000591"/>
    </source>
</evidence>
<dbReference type="Proteomes" id="UP000000591">
    <property type="component" value="Chromosome VI"/>
</dbReference>
<dbReference type="GeneID" id="4621814"/>
<proteinExistence type="predicted"/>
<dbReference type="InParanoid" id="Q754P5"/>
<protein>
    <submittedName>
        <fullName evidence="2">AFR027Cp</fullName>
    </submittedName>
</protein>
<sequence>MMVQEKLSVKIARLEKELEALHRGVSADLRPAEDAEESESSAGERYSTDKSSYASSVQAVLRARTASAASADTAMSSSTAASDSAGGAKMDAADADDATRSLELRLAALATQDPAVDSADTASGASPASPAAPPSPPPSAATEGSDEAAAPLEVPKQRGDAGTAAGGEPVRRRPTNPFRVISVGGSSTFKRAAGADGQASRTSSAGDKAAPVSADEQSMLKLQRKHDYLTMKCVKLSKEIKYLTNLKKTGSLSVEDTRKMNDALDKLQEYLDRKSKEKYEIGVLLSRRIRKHINNGSNGQFWLSGK</sequence>
<dbReference type="EMBL" id="AE016819">
    <property type="protein sequence ID" value="AAS53398.2"/>
    <property type="molecule type" value="Genomic_DNA"/>
</dbReference>
<dbReference type="HOGENOM" id="CLU_909044_0_0_1"/>
<dbReference type="OrthoDB" id="3993315at2759"/>
<reference evidence="3" key="2">
    <citation type="journal article" date="2013" name="G3 (Bethesda)">
        <title>Genomes of Ashbya fungi isolated from insects reveal four mating-type loci, numerous translocations, lack of transposons, and distinct gene duplications.</title>
        <authorList>
            <person name="Dietrich F.S."/>
            <person name="Voegeli S."/>
            <person name="Kuo S."/>
            <person name="Philippsen P."/>
        </authorList>
    </citation>
    <scope>GENOME REANNOTATION</scope>
    <source>
        <strain evidence="3">ATCC 10895 / CBS 109.51 / FGSC 9923 / NRRL Y-1056</strain>
    </source>
</reference>
<evidence type="ECO:0000313" key="2">
    <source>
        <dbReference type="EMBL" id="AAS53398.2"/>
    </source>
</evidence>
<feature type="region of interest" description="Disordered" evidence="1">
    <location>
        <begin position="111"/>
        <end position="214"/>
    </location>
</feature>
<dbReference type="KEGG" id="ago:AGOS_AFR027C"/>
<feature type="region of interest" description="Disordered" evidence="1">
    <location>
        <begin position="22"/>
        <end position="96"/>
    </location>
</feature>
<evidence type="ECO:0000256" key="1">
    <source>
        <dbReference type="SAM" id="MobiDB-lite"/>
    </source>
</evidence>
<keyword evidence="3" id="KW-1185">Reference proteome</keyword>
<organism evidence="2 3">
    <name type="scientific">Eremothecium gossypii (strain ATCC 10895 / CBS 109.51 / FGSC 9923 / NRRL Y-1056)</name>
    <name type="common">Yeast</name>
    <name type="synonym">Ashbya gossypii</name>
    <dbReference type="NCBI Taxonomy" id="284811"/>
    <lineage>
        <taxon>Eukaryota</taxon>
        <taxon>Fungi</taxon>
        <taxon>Dikarya</taxon>
        <taxon>Ascomycota</taxon>
        <taxon>Saccharomycotina</taxon>
        <taxon>Saccharomycetes</taxon>
        <taxon>Saccharomycetales</taxon>
        <taxon>Saccharomycetaceae</taxon>
        <taxon>Eremothecium</taxon>
    </lineage>
</organism>
<feature type="compositionally biased region" description="Pro residues" evidence="1">
    <location>
        <begin position="130"/>
        <end position="139"/>
    </location>
</feature>
<dbReference type="RefSeq" id="NP_985574.2">
    <property type="nucleotide sequence ID" value="NM_210928.2"/>
</dbReference>
<dbReference type="eggNOG" id="ENOG502S1ET">
    <property type="taxonomic scope" value="Eukaryota"/>
</dbReference>
<gene>
    <name evidence="2" type="ORF">AGOS_AFR027C</name>
</gene>
<dbReference type="AlphaFoldDB" id="Q754P5"/>
<feature type="compositionally biased region" description="Polar residues" evidence="1">
    <location>
        <begin position="49"/>
        <end position="58"/>
    </location>
</feature>
<name>Q754P5_EREGS</name>